<dbReference type="Proteomes" id="UP000485058">
    <property type="component" value="Unassembled WGS sequence"/>
</dbReference>
<dbReference type="EMBL" id="BLLF01000972">
    <property type="protein sequence ID" value="GFH16271.1"/>
    <property type="molecule type" value="Genomic_DNA"/>
</dbReference>
<dbReference type="AlphaFoldDB" id="A0A699Z2I9"/>
<evidence type="ECO:0000256" key="1">
    <source>
        <dbReference type="SAM" id="MobiDB-lite"/>
    </source>
</evidence>
<keyword evidence="3" id="KW-1185">Reference proteome</keyword>
<organism evidence="2 3">
    <name type="scientific">Haematococcus lacustris</name>
    <name type="common">Green alga</name>
    <name type="synonym">Haematococcus pluvialis</name>
    <dbReference type="NCBI Taxonomy" id="44745"/>
    <lineage>
        <taxon>Eukaryota</taxon>
        <taxon>Viridiplantae</taxon>
        <taxon>Chlorophyta</taxon>
        <taxon>core chlorophytes</taxon>
        <taxon>Chlorophyceae</taxon>
        <taxon>CS clade</taxon>
        <taxon>Chlamydomonadales</taxon>
        <taxon>Haematococcaceae</taxon>
        <taxon>Haematococcus</taxon>
    </lineage>
</organism>
<comment type="caution">
    <text evidence="2">The sequence shown here is derived from an EMBL/GenBank/DDBJ whole genome shotgun (WGS) entry which is preliminary data.</text>
</comment>
<proteinExistence type="predicted"/>
<name>A0A699Z2I9_HAELA</name>
<protein>
    <submittedName>
        <fullName evidence="2">Uncharacterized protein</fullName>
    </submittedName>
</protein>
<gene>
    <name evidence="2" type="ORF">HaLaN_12657</name>
</gene>
<evidence type="ECO:0000313" key="2">
    <source>
        <dbReference type="EMBL" id="GFH16271.1"/>
    </source>
</evidence>
<feature type="region of interest" description="Disordered" evidence="1">
    <location>
        <begin position="50"/>
        <end position="79"/>
    </location>
</feature>
<accession>A0A699Z2I9</accession>
<reference evidence="2 3" key="1">
    <citation type="submission" date="2020-02" db="EMBL/GenBank/DDBJ databases">
        <title>Draft genome sequence of Haematococcus lacustris strain NIES-144.</title>
        <authorList>
            <person name="Morimoto D."/>
            <person name="Nakagawa S."/>
            <person name="Yoshida T."/>
            <person name="Sawayama S."/>
        </authorList>
    </citation>
    <scope>NUCLEOTIDE SEQUENCE [LARGE SCALE GENOMIC DNA]</scope>
    <source>
        <strain evidence="2 3">NIES-144</strain>
    </source>
</reference>
<evidence type="ECO:0000313" key="3">
    <source>
        <dbReference type="Proteomes" id="UP000485058"/>
    </source>
</evidence>
<sequence>MAQLCKIASVDDSRYPYLMVTPAIGPANPCQACASHHALAEAIAPCPRSPPATRSKLEIARTSSDPPTRAGWRGAPWHP</sequence>